<protein>
    <submittedName>
        <fullName evidence="2">Uncharacterized protein</fullName>
    </submittedName>
</protein>
<feature type="region of interest" description="Disordered" evidence="1">
    <location>
        <begin position="50"/>
        <end position="79"/>
    </location>
</feature>
<organism evidence="2 3">
    <name type="scientific">Desmophyllum pertusum</name>
    <dbReference type="NCBI Taxonomy" id="174260"/>
    <lineage>
        <taxon>Eukaryota</taxon>
        <taxon>Metazoa</taxon>
        <taxon>Cnidaria</taxon>
        <taxon>Anthozoa</taxon>
        <taxon>Hexacorallia</taxon>
        <taxon>Scleractinia</taxon>
        <taxon>Caryophylliina</taxon>
        <taxon>Caryophylliidae</taxon>
        <taxon>Desmophyllum</taxon>
    </lineage>
</organism>
<sequence>MEQPKKLSGYIAGYGLQRREDWRGKPHLQKAYKAIYKQLPSLQRELLWRKHGDGLPVQKPHSDNTLPPGPPKVQKPVDH</sequence>
<dbReference type="AlphaFoldDB" id="A0A9X0CSU0"/>
<evidence type="ECO:0000313" key="2">
    <source>
        <dbReference type="EMBL" id="KAJ7374772.1"/>
    </source>
</evidence>
<reference evidence="2" key="1">
    <citation type="submission" date="2023-01" db="EMBL/GenBank/DDBJ databases">
        <title>Genome assembly of the deep-sea coral Lophelia pertusa.</title>
        <authorList>
            <person name="Herrera S."/>
            <person name="Cordes E."/>
        </authorList>
    </citation>
    <scope>NUCLEOTIDE SEQUENCE</scope>
    <source>
        <strain evidence="2">USNM1676648</strain>
        <tissue evidence="2">Polyp</tissue>
    </source>
</reference>
<dbReference type="EMBL" id="MU826827">
    <property type="protein sequence ID" value="KAJ7374772.1"/>
    <property type="molecule type" value="Genomic_DNA"/>
</dbReference>
<evidence type="ECO:0000256" key="1">
    <source>
        <dbReference type="SAM" id="MobiDB-lite"/>
    </source>
</evidence>
<evidence type="ECO:0000313" key="3">
    <source>
        <dbReference type="Proteomes" id="UP001163046"/>
    </source>
</evidence>
<proteinExistence type="predicted"/>
<gene>
    <name evidence="2" type="ORF">OS493_005121</name>
</gene>
<dbReference type="Proteomes" id="UP001163046">
    <property type="component" value="Unassembled WGS sequence"/>
</dbReference>
<comment type="caution">
    <text evidence="2">The sequence shown here is derived from an EMBL/GenBank/DDBJ whole genome shotgun (WGS) entry which is preliminary data.</text>
</comment>
<keyword evidence="3" id="KW-1185">Reference proteome</keyword>
<accession>A0A9X0CSU0</accession>
<name>A0A9X0CSU0_9CNID</name>